<accession>A0A0D3I578</accession>
<dbReference type="KEGG" id="ehx:EMIHUDRAFT_48691"/>
<evidence type="ECO:0000256" key="3">
    <source>
        <dbReference type="ARBA" id="ARBA00022980"/>
    </source>
</evidence>
<dbReference type="HOGENOM" id="CLU_2747877_0_0_1"/>
<dbReference type="OMA" id="YHGRMEV"/>
<reference evidence="8" key="1">
    <citation type="journal article" date="2013" name="Nature">
        <title>Pan genome of the phytoplankton Emiliania underpins its global distribution.</title>
        <authorList>
            <person name="Read B.A."/>
            <person name="Kegel J."/>
            <person name="Klute M.J."/>
            <person name="Kuo A."/>
            <person name="Lefebvre S.C."/>
            <person name="Maumus F."/>
            <person name="Mayer C."/>
            <person name="Miller J."/>
            <person name="Monier A."/>
            <person name="Salamov A."/>
            <person name="Young J."/>
            <person name="Aguilar M."/>
            <person name="Claverie J.M."/>
            <person name="Frickenhaus S."/>
            <person name="Gonzalez K."/>
            <person name="Herman E.K."/>
            <person name="Lin Y.C."/>
            <person name="Napier J."/>
            <person name="Ogata H."/>
            <person name="Sarno A.F."/>
            <person name="Shmutz J."/>
            <person name="Schroeder D."/>
            <person name="de Vargas C."/>
            <person name="Verret F."/>
            <person name="von Dassow P."/>
            <person name="Valentin K."/>
            <person name="Van de Peer Y."/>
            <person name="Wheeler G."/>
            <person name="Dacks J.B."/>
            <person name="Delwiche C.F."/>
            <person name="Dyhrman S.T."/>
            <person name="Glockner G."/>
            <person name="John U."/>
            <person name="Richards T."/>
            <person name="Worden A.Z."/>
            <person name="Zhang X."/>
            <person name="Grigoriev I.V."/>
            <person name="Allen A.E."/>
            <person name="Bidle K."/>
            <person name="Borodovsky M."/>
            <person name="Bowler C."/>
            <person name="Brownlee C."/>
            <person name="Cock J.M."/>
            <person name="Elias M."/>
            <person name="Gladyshev V.N."/>
            <person name="Groth M."/>
            <person name="Guda C."/>
            <person name="Hadaegh A."/>
            <person name="Iglesias-Rodriguez M.D."/>
            <person name="Jenkins J."/>
            <person name="Jones B.M."/>
            <person name="Lawson T."/>
            <person name="Leese F."/>
            <person name="Lindquist E."/>
            <person name="Lobanov A."/>
            <person name="Lomsadze A."/>
            <person name="Malik S.B."/>
            <person name="Marsh M.E."/>
            <person name="Mackinder L."/>
            <person name="Mock T."/>
            <person name="Mueller-Roeber B."/>
            <person name="Pagarete A."/>
            <person name="Parker M."/>
            <person name="Probert I."/>
            <person name="Quesneville H."/>
            <person name="Raines C."/>
            <person name="Rensing S.A."/>
            <person name="Riano-Pachon D.M."/>
            <person name="Richier S."/>
            <person name="Rokitta S."/>
            <person name="Shiraiwa Y."/>
            <person name="Soanes D.M."/>
            <person name="van der Giezen M."/>
            <person name="Wahlund T.M."/>
            <person name="Williams B."/>
            <person name="Wilson W."/>
            <person name="Wolfe G."/>
            <person name="Wurch L.L."/>
        </authorList>
    </citation>
    <scope>NUCLEOTIDE SEQUENCE</scope>
</reference>
<dbReference type="GO" id="GO:0003735">
    <property type="term" value="F:structural constituent of ribosome"/>
    <property type="evidence" value="ECO:0007669"/>
    <property type="project" value="InterPro"/>
</dbReference>
<keyword evidence="8" id="KW-1185">Reference proteome</keyword>
<dbReference type="PANTHER" id="PTHR13477">
    <property type="entry name" value="MITOCHONDRIAL 39S RIBOSOMAL PROTEIN L49"/>
    <property type="match status" value="1"/>
</dbReference>
<evidence type="ECO:0000313" key="8">
    <source>
        <dbReference type="Proteomes" id="UP000013827"/>
    </source>
</evidence>
<dbReference type="RefSeq" id="XP_005758795.1">
    <property type="nucleotide sequence ID" value="XM_005758738.1"/>
</dbReference>
<dbReference type="KEGG" id="ehx:EMIHUDRAFT_48702"/>
<sequence length="71" mass="7977">FRVARSRMGNFPIYTDVRNGGTKVVTILRKYSGDAHSLARALQAVTGKEVTQYHGRMEVRGRHASAMAEWL</sequence>
<dbReference type="EnsemblProtists" id="EOD06366">
    <property type="protein sequence ID" value="EOD06366"/>
    <property type="gene ID" value="EMIHUDRAFT_48691"/>
</dbReference>
<proteinExistence type="inferred from homology"/>
<keyword evidence="4" id="KW-0496">Mitochondrion</keyword>
<dbReference type="PaxDb" id="2903-EOD06366"/>
<evidence type="ECO:0000256" key="4">
    <source>
        <dbReference type="ARBA" id="ARBA00023128"/>
    </source>
</evidence>
<dbReference type="Gene3D" id="3.30.780.10">
    <property type="entry name" value="SUI1-like domain"/>
    <property type="match status" value="1"/>
</dbReference>
<name>A0A0D3I578_EMIH1</name>
<evidence type="ECO:0000256" key="5">
    <source>
        <dbReference type="ARBA" id="ARBA00023274"/>
    </source>
</evidence>
<comment type="similarity">
    <text evidence="2">Belongs to the mitochondrion-specific ribosomal protein mL49 family.</text>
</comment>
<organism evidence="7 8">
    <name type="scientific">Emiliania huxleyi (strain CCMP1516)</name>
    <dbReference type="NCBI Taxonomy" id="280463"/>
    <lineage>
        <taxon>Eukaryota</taxon>
        <taxon>Haptista</taxon>
        <taxon>Haptophyta</taxon>
        <taxon>Prymnesiophyceae</taxon>
        <taxon>Isochrysidales</taxon>
        <taxon>Noelaerhabdaceae</taxon>
        <taxon>Emiliania</taxon>
    </lineage>
</organism>
<evidence type="ECO:0000313" key="7">
    <source>
        <dbReference type="EnsemblProtists" id="EOD06413"/>
    </source>
</evidence>
<keyword evidence="5" id="KW-0687">Ribonucleoprotein</keyword>
<dbReference type="GO" id="GO:0006412">
    <property type="term" value="P:translation"/>
    <property type="evidence" value="ECO:0007669"/>
    <property type="project" value="InterPro"/>
</dbReference>
<dbReference type="Pfam" id="PF05046">
    <property type="entry name" value="Img2"/>
    <property type="match status" value="1"/>
</dbReference>
<dbReference type="PANTHER" id="PTHR13477:SF0">
    <property type="entry name" value="LARGE RIBOSOMAL SUBUNIT PROTEIN ML49"/>
    <property type="match status" value="1"/>
</dbReference>
<evidence type="ECO:0000256" key="1">
    <source>
        <dbReference type="ARBA" id="ARBA00004173"/>
    </source>
</evidence>
<reference evidence="7" key="2">
    <citation type="submission" date="2024-10" db="UniProtKB">
        <authorList>
            <consortium name="EnsemblProtists"/>
        </authorList>
    </citation>
    <scope>IDENTIFICATION</scope>
</reference>
<dbReference type="GeneID" id="17252513"/>
<dbReference type="EnsemblProtists" id="EOD06413">
    <property type="protein sequence ID" value="EOD06413"/>
    <property type="gene ID" value="EMIHUDRAFT_48702"/>
</dbReference>
<dbReference type="GO" id="GO:0005762">
    <property type="term" value="C:mitochondrial large ribosomal subunit"/>
    <property type="evidence" value="ECO:0007669"/>
    <property type="project" value="TreeGrafter"/>
</dbReference>
<evidence type="ECO:0000256" key="6">
    <source>
        <dbReference type="ARBA" id="ARBA00035191"/>
    </source>
</evidence>
<dbReference type="InterPro" id="IPR007740">
    <property type="entry name" value="Ribosomal_mL49"/>
</dbReference>
<dbReference type="Proteomes" id="UP000013827">
    <property type="component" value="Unassembled WGS sequence"/>
</dbReference>
<dbReference type="STRING" id="2903.R1D644"/>
<dbReference type="GeneID" id="17252591"/>
<dbReference type="AlphaFoldDB" id="A0A0D3I578"/>
<evidence type="ECO:0000256" key="2">
    <source>
        <dbReference type="ARBA" id="ARBA00005677"/>
    </source>
</evidence>
<keyword evidence="3" id="KW-0689">Ribosomal protein</keyword>
<comment type="subcellular location">
    <subcellularLocation>
        <location evidence="1">Mitochondrion</location>
    </subcellularLocation>
</comment>
<protein>
    <recommendedName>
        <fullName evidence="6">Large ribosomal subunit protein mL49</fullName>
    </recommendedName>
</protein>
<dbReference type="RefSeq" id="XP_005758842.1">
    <property type="nucleotide sequence ID" value="XM_005758785.1"/>
</dbReference>